<comment type="function">
    <text evidence="16">Small subunit of the glutamine-dependent carbamoyl phosphate synthetase (CPSase). CPSase catalyzes the formation of carbamoyl phosphate from the ammonia moiety of glutamine, carbonate, and phosphate donated by ATP, constituting the first step of the biosynthetic pathway leading to pyrimidine nucleotides. The large subunit (synthetase) binds the substrates ammonia (free or transferred from glutamine from the small subunit), hydrogencarbonate and ATP and carries out an ATP-coupled ligase reaction, activating hydrogencarbonate by forming carboxy phosphate which reacts with ammonia to form carbamoyl phosphate.</text>
</comment>
<comment type="subunit">
    <text evidence="17">Composed of two chains; the small (or glutamine) chain promotes the hydrolysis of glutamine to ammonia, which is used by the large (or ammonia) chain to synthesize carbamoyl phosphate. Tetramer of heterodimers (alpha,beta)4.</text>
</comment>
<dbReference type="GO" id="GO:0005737">
    <property type="term" value="C:cytoplasm"/>
    <property type="evidence" value="ECO:0007669"/>
    <property type="project" value="TreeGrafter"/>
</dbReference>
<feature type="binding site" evidence="17">
    <location>
        <position position="242"/>
    </location>
    <ligand>
        <name>ATP</name>
        <dbReference type="ChEBI" id="CHEBI:30616"/>
        <label>1</label>
    </ligand>
</feature>
<keyword evidence="4 17" id="KW-0055">Arginine biosynthesis</keyword>
<feature type="binding site" evidence="17">
    <location>
        <position position="835"/>
    </location>
    <ligand>
        <name>Mn(2+)</name>
        <dbReference type="ChEBI" id="CHEBI:29035"/>
        <label>4</label>
    </ligand>
</feature>
<evidence type="ECO:0000256" key="14">
    <source>
        <dbReference type="ARBA" id="ARBA00047359"/>
    </source>
</evidence>
<evidence type="ECO:0000256" key="7">
    <source>
        <dbReference type="ARBA" id="ARBA00022723"/>
    </source>
</evidence>
<dbReference type="GO" id="GO:0006541">
    <property type="term" value="P:glutamine metabolic process"/>
    <property type="evidence" value="ECO:0007669"/>
    <property type="project" value="TreeGrafter"/>
</dbReference>
<feature type="binding site" evidence="17">
    <location>
        <position position="833"/>
    </location>
    <ligand>
        <name>Mn(2+)</name>
        <dbReference type="ChEBI" id="CHEBI:29035"/>
        <label>4</label>
    </ligand>
</feature>
<dbReference type="FunFam" id="3.30.470.20:FF:000026">
    <property type="entry name" value="Carbamoyl-phosphate synthase large chain"/>
    <property type="match status" value="1"/>
</dbReference>
<dbReference type="GO" id="GO:0004088">
    <property type="term" value="F:carbamoyl-phosphate synthase (glutamine-hydrolyzing) activity"/>
    <property type="evidence" value="ECO:0007669"/>
    <property type="project" value="UniProtKB-UniRule"/>
</dbReference>
<evidence type="ECO:0000256" key="18">
    <source>
        <dbReference type="SAM" id="Coils"/>
    </source>
</evidence>
<dbReference type="SMART" id="SM01096">
    <property type="entry name" value="CPSase_L_D3"/>
    <property type="match status" value="1"/>
</dbReference>
<comment type="domain">
    <text evidence="17">The large subunit is composed of 2 ATP-grasp domains that are involved in binding the 2 ATP molecules needed for carbamoyl phosphate synthesis. The N-terminal ATP-grasp domain (referred to as the carboxyphosphate synthetic component) catalyzes the ATP-dependent phosphorylation of hydrogencarbonate to carboxyphosphate and the subsequent nucleophilic attack by ammonia to form a carbamate intermediate. The C-terminal ATP-grasp domain (referred to as the carbamoyl phosphate synthetic component) then catalyzes the phosphorylation of carbamate with the second ATP to form the end product carbamoyl phosphate. The reactive and unstable enzyme intermediates are sequentially channeled from one active site to the next through the interior of the protein over a distance of at least 96 A.</text>
</comment>
<dbReference type="FunFam" id="3.30.1490.20:FF:000001">
    <property type="entry name" value="Carbamoyl-phosphate synthase large chain"/>
    <property type="match status" value="1"/>
</dbReference>
<keyword evidence="7" id="KW-0479">Metal-binding</keyword>
<evidence type="ECO:0000259" key="20">
    <source>
        <dbReference type="PROSITE" id="PS51855"/>
    </source>
</evidence>
<dbReference type="PROSITE" id="PS51855">
    <property type="entry name" value="MGS"/>
    <property type="match status" value="1"/>
</dbReference>
<feature type="binding site" evidence="17">
    <location>
        <position position="284"/>
    </location>
    <ligand>
        <name>Mg(2+)</name>
        <dbReference type="ChEBI" id="CHEBI:18420"/>
        <label>1</label>
    </ligand>
</feature>
<keyword evidence="10 17" id="KW-0067">ATP-binding</keyword>
<dbReference type="GO" id="GO:0044205">
    <property type="term" value="P:'de novo' UMP biosynthetic process"/>
    <property type="evidence" value="ECO:0007669"/>
    <property type="project" value="UniProtKB-UniRule"/>
</dbReference>
<keyword evidence="13" id="KW-0464">Manganese</keyword>
<feature type="binding site" evidence="17">
    <location>
        <position position="298"/>
    </location>
    <ligand>
        <name>Mg(2+)</name>
        <dbReference type="ChEBI" id="CHEBI:18420"/>
        <label>1</label>
    </ligand>
</feature>
<dbReference type="FunFam" id="1.10.1030.10:FF:000002">
    <property type="entry name" value="Carbamoyl-phosphate synthase large chain"/>
    <property type="match status" value="1"/>
</dbReference>
<keyword evidence="8 17" id="KW-0677">Repeat</keyword>
<dbReference type="Pfam" id="PF02787">
    <property type="entry name" value="CPSase_L_D3"/>
    <property type="match status" value="1"/>
</dbReference>
<dbReference type="NCBIfam" id="NF009455">
    <property type="entry name" value="PRK12815.1"/>
    <property type="match status" value="1"/>
</dbReference>
<dbReference type="Pfam" id="PF25596">
    <property type="entry name" value="CPSase_L_D1"/>
    <property type="match status" value="2"/>
</dbReference>
<dbReference type="GO" id="GO:0004087">
    <property type="term" value="F:carbamoyl-phosphate synthase (ammonia) activity"/>
    <property type="evidence" value="ECO:0007669"/>
    <property type="project" value="UniProtKB-EC"/>
</dbReference>
<dbReference type="InterPro" id="IPR011607">
    <property type="entry name" value="MGS-like_dom"/>
</dbReference>
<comment type="pathway">
    <text evidence="2 17">Amino-acid biosynthesis; L-arginine biosynthesis; carbamoyl phosphate from bicarbonate: step 1/1.</text>
</comment>
<keyword evidence="9 17" id="KW-0547">Nucleotide-binding</keyword>
<feature type="binding site" evidence="17">
    <location>
        <position position="780"/>
    </location>
    <ligand>
        <name>ATP</name>
        <dbReference type="ChEBI" id="CHEBI:30616"/>
        <label>2</label>
    </ligand>
</feature>
<feature type="domain" description="ATP-grasp" evidence="19">
    <location>
        <begin position="672"/>
        <end position="862"/>
    </location>
</feature>
<sequence length="1070" mass="118553">MPKRKDLDRVMVIGSGPIIIGQAAEFDYAGTQACRALKDEGIEVILVNSNPATIMTDQNIADRVYIEPLTVDVVAEIIKQENPDGLLPTLGGQTGLNIASELAEKGLLDELDIEFLGTSLETIQKAEDRDKFIDMLKEIDEPVLESKIAANLEEAKEIAAGIGYPIIVRPAYTLGGTGGGIADNPAELDEVVSRGLKHSLIDQVLIEKSIAGWKEVEYEVMRDGADNCITVCNMENFDPVGIHTGDSIVVAPSQTLSDKEYQMLRTSSLKIIRELGIEGGCNVQFALNPDSFQYYIIEVNPRVSRSSALASKATGYPIAKVATKIAMGMTLAEIKNAITKKTYACFEPALDYIVFKIPRWPFDKFHYADRELGTQMKATGEVMAIDRLFEASLLKAVRSLEIGAYSLRLPGSEEWSTEEIEDYLVDADDERLFVIAEALRRGWSIDRIHDITEVDEFFLWKMQNIIDYEKKIKEADELTSELLQEAKKLGFSDKDIAVLRERNEDEIRSLREEEEVEPVYKMVDTCAAEFEAETPYYYSSYERENESVVTPKKKAMVIGSGPIRIGQGIEFDYCSVHSAWTLREEGYESIIVNNNPETVSTDFDTSDRLYFEPLTKEDVLNIIEHEEPEGVVVQFGGQTAVNLAEPLADAGVEILGTSVKAIDIAEDRDKFMNLLTKLDIPTPTGSTVFSVDEAKEVADEIGYPVLVRPSYVLGGRAMEVVYKKEELLEYMENAVKASSEHPILIDKYIIGKEIEVDAISDGENVLIPGIMEHIERAGVHSGDSIAVYPQQSLSPQEKEKVIDYTIKLGKALNVKGLVNIQYVVYDGEVYVIEVNPRSSRTIPYLSKVTGVPMVQLATKAMLGSKLQDLGYESGLWPIPDHVAVKAPVFSFSKLQKVDTSLGPEMKSTGEVLGVDYDYAKALYKAFVAAGIDIPEDGNILATIADKDKDEVIPLVKRFAELGFNILATNGTAQALQEMGIKAEAINKISEGSPHVVDLIREDKIDLVVNTLTKGKKPERDGFKIRRNAVEHGIPCLTSLDTTKAILHVLEEMKLEGEEGFEHLALQDYMS</sequence>
<dbReference type="EC" id="6.3.5.5" evidence="17"/>
<dbReference type="EMBL" id="FUWM01000027">
    <property type="protein sequence ID" value="SKA02193.1"/>
    <property type="molecule type" value="Genomic_DNA"/>
</dbReference>
<keyword evidence="12 17" id="KW-0665">Pyrimidine biosynthesis</keyword>
<feature type="binding site" evidence="17">
    <location>
        <position position="821"/>
    </location>
    <ligand>
        <name>Mn(2+)</name>
        <dbReference type="ChEBI" id="CHEBI:29035"/>
        <label>3</label>
    </ligand>
</feature>
<protein>
    <recommendedName>
        <fullName evidence="17">Carbamoyl phosphate synthase large chain</fullName>
        <ecNumber evidence="17">6.3.4.16</ecNumber>
        <ecNumber evidence="17">6.3.5.5</ecNumber>
    </recommendedName>
    <alternativeName>
        <fullName evidence="17">Carbamoyl phosphate synthetase ammonia chain</fullName>
    </alternativeName>
</protein>
<dbReference type="InterPro" id="IPR033937">
    <property type="entry name" value="MGS_CPS_CarB"/>
</dbReference>
<feature type="binding site" evidence="17">
    <location>
        <position position="747"/>
    </location>
    <ligand>
        <name>ATP</name>
        <dbReference type="ChEBI" id="CHEBI:30616"/>
        <label>2</label>
    </ligand>
</feature>
<feature type="binding site" evidence="17">
    <location>
        <position position="778"/>
    </location>
    <ligand>
        <name>ATP</name>
        <dbReference type="ChEBI" id="CHEBI:30616"/>
        <label>2</label>
    </ligand>
</feature>
<dbReference type="GO" id="GO:0046872">
    <property type="term" value="F:metal ion binding"/>
    <property type="evidence" value="ECO:0007669"/>
    <property type="project" value="UniProtKB-KW"/>
</dbReference>
<dbReference type="UniPathway" id="UPA00068">
    <property type="reaction ID" value="UER00171"/>
</dbReference>
<feature type="binding site" evidence="17">
    <location>
        <position position="749"/>
    </location>
    <ligand>
        <name>ATP</name>
        <dbReference type="ChEBI" id="CHEBI:30616"/>
        <label>2</label>
    </ligand>
</feature>
<dbReference type="CDD" id="cd01424">
    <property type="entry name" value="MGS_CPS_II"/>
    <property type="match status" value="1"/>
</dbReference>
<dbReference type="PROSITE" id="PS00867">
    <property type="entry name" value="CPSASE_2"/>
    <property type="match status" value="2"/>
</dbReference>
<dbReference type="HAMAP" id="MF_01210_A">
    <property type="entry name" value="CPSase_L_chain_A"/>
    <property type="match status" value="1"/>
</dbReference>
<feature type="binding site" evidence="17">
    <location>
        <position position="708"/>
    </location>
    <ligand>
        <name>ATP</name>
        <dbReference type="ChEBI" id="CHEBI:30616"/>
        <label>2</label>
    </ligand>
</feature>
<evidence type="ECO:0000256" key="2">
    <source>
        <dbReference type="ARBA" id="ARBA00005077"/>
    </source>
</evidence>
<dbReference type="NCBIfam" id="NF003671">
    <property type="entry name" value="PRK05294.1"/>
    <property type="match status" value="1"/>
</dbReference>
<dbReference type="FunFam" id="3.40.50.1380:FF:000011">
    <property type="entry name" value="Carbamoyl-phosphate synthase large chain"/>
    <property type="match status" value="1"/>
</dbReference>
<evidence type="ECO:0000256" key="13">
    <source>
        <dbReference type="ARBA" id="ARBA00023211"/>
    </source>
</evidence>
<feature type="binding site" evidence="17">
    <location>
        <position position="821"/>
    </location>
    <ligand>
        <name>ATP</name>
        <dbReference type="ChEBI" id="CHEBI:30616"/>
        <label>2</label>
    </ligand>
</feature>
<dbReference type="SUPFAM" id="SSF56059">
    <property type="entry name" value="Glutathione synthetase ATP-binding domain-like"/>
    <property type="match status" value="2"/>
</dbReference>
<feature type="binding site" evidence="17">
    <location>
        <position position="208"/>
    </location>
    <ligand>
        <name>ATP</name>
        <dbReference type="ChEBI" id="CHEBI:30616"/>
        <label>1</label>
    </ligand>
</feature>
<evidence type="ECO:0000256" key="6">
    <source>
        <dbReference type="ARBA" id="ARBA00022605"/>
    </source>
</evidence>
<dbReference type="PROSITE" id="PS50975">
    <property type="entry name" value="ATP_GRASP"/>
    <property type="match status" value="2"/>
</dbReference>
<feature type="binding site" evidence="17">
    <location>
        <position position="298"/>
    </location>
    <ligand>
        <name>ATP</name>
        <dbReference type="ChEBI" id="CHEBI:30616"/>
        <label>1</label>
    </ligand>
</feature>
<dbReference type="OrthoDB" id="9804197at2"/>
<feature type="binding site" evidence="17">
    <location>
        <position position="833"/>
    </location>
    <ligand>
        <name>Mn(2+)</name>
        <dbReference type="ChEBI" id="CHEBI:29035"/>
        <label>3</label>
    </ligand>
</feature>
<dbReference type="NCBIfam" id="TIGR01369">
    <property type="entry name" value="CPSaseII_lrg"/>
    <property type="match status" value="1"/>
</dbReference>
<feature type="binding site" evidence="17">
    <location>
        <position position="241"/>
    </location>
    <ligand>
        <name>ATP</name>
        <dbReference type="ChEBI" id="CHEBI:30616"/>
        <label>1</label>
    </ligand>
</feature>
<dbReference type="Gene3D" id="3.40.50.1380">
    <property type="entry name" value="Methylglyoxal synthase-like domain"/>
    <property type="match status" value="1"/>
</dbReference>
<feature type="binding site" evidence="17">
    <location>
        <position position="176"/>
    </location>
    <ligand>
        <name>ATP</name>
        <dbReference type="ChEBI" id="CHEBI:30616"/>
        <label>1</label>
    </ligand>
</feature>
<feature type="binding site" evidence="17">
    <location>
        <position position="835"/>
    </location>
    <ligand>
        <name>Mg(2+)</name>
        <dbReference type="ChEBI" id="CHEBI:18420"/>
        <label>4</label>
    </ligand>
</feature>
<keyword evidence="5 17" id="KW-0436">Ligase</keyword>
<dbReference type="Pfam" id="PF02142">
    <property type="entry name" value="MGS"/>
    <property type="match status" value="1"/>
</dbReference>
<dbReference type="InterPro" id="IPR006275">
    <property type="entry name" value="CPSase_lsu"/>
</dbReference>
<dbReference type="SMART" id="SM00851">
    <property type="entry name" value="MGS"/>
    <property type="match status" value="1"/>
</dbReference>
<dbReference type="Gene3D" id="3.30.470.20">
    <property type="entry name" value="ATP-grasp fold, B domain"/>
    <property type="match status" value="2"/>
</dbReference>
<feature type="binding site" evidence="17">
    <location>
        <position position="175"/>
    </location>
    <ligand>
        <name>ATP</name>
        <dbReference type="ChEBI" id="CHEBI:30616"/>
        <label>1</label>
    </ligand>
</feature>
<dbReference type="Gene3D" id="1.10.1030.10">
    <property type="entry name" value="Carbamoyl-phosphate synthetase, large subunit oligomerisation domain"/>
    <property type="match status" value="1"/>
</dbReference>
<feature type="binding site" evidence="17">
    <location>
        <position position="284"/>
    </location>
    <ligand>
        <name>Mn(2+)</name>
        <dbReference type="ChEBI" id="CHEBI:29035"/>
        <label>1</label>
    </ligand>
</feature>
<comment type="pathway">
    <text evidence="17">Pyrimidine metabolism; UMP biosynthesis via de novo pathway; (S)-dihydroorotate from bicarbonate: step 1/3.</text>
</comment>
<dbReference type="AlphaFoldDB" id="A0A1T4QEF6"/>
<evidence type="ECO:0000256" key="17">
    <source>
        <dbReference type="HAMAP-Rule" id="MF_01210"/>
    </source>
</evidence>
<dbReference type="InterPro" id="IPR005480">
    <property type="entry name" value="CPSase_lsu_oligo"/>
</dbReference>
<dbReference type="RefSeq" id="WP_078810961.1">
    <property type="nucleotide sequence ID" value="NZ_FUWM01000027.1"/>
</dbReference>
<evidence type="ECO:0000256" key="3">
    <source>
        <dbReference type="ARBA" id="ARBA00009799"/>
    </source>
</evidence>
<evidence type="ECO:0000256" key="1">
    <source>
        <dbReference type="ARBA" id="ARBA00001936"/>
    </source>
</evidence>
<feature type="binding site" evidence="17">
    <location>
        <position position="779"/>
    </location>
    <ligand>
        <name>ATP</name>
        <dbReference type="ChEBI" id="CHEBI:30616"/>
        <label>2</label>
    </ligand>
</feature>
<evidence type="ECO:0000256" key="8">
    <source>
        <dbReference type="ARBA" id="ARBA00022737"/>
    </source>
</evidence>
<dbReference type="Gene3D" id="3.40.50.20">
    <property type="match status" value="2"/>
</dbReference>
<feature type="region of interest" description="Carboxyphosphate synthetic domain" evidence="17">
    <location>
        <begin position="1"/>
        <end position="401"/>
    </location>
</feature>
<dbReference type="PANTHER" id="PTHR11405:SF53">
    <property type="entry name" value="CARBAMOYL-PHOSPHATE SYNTHASE [AMMONIA], MITOCHONDRIAL"/>
    <property type="match status" value="1"/>
</dbReference>
<accession>A0A1T4QEF6</accession>
<feature type="coiled-coil region" evidence="18">
    <location>
        <begin position="465"/>
        <end position="516"/>
    </location>
</feature>
<dbReference type="GO" id="GO:0005524">
    <property type="term" value="F:ATP binding"/>
    <property type="evidence" value="ECO:0007669"/>
    <property type="project" value="UniProtKB-UniRule"/>
</dbReference>
<feature type="binding site" evidence="17">
    <location>
        <position position="781"/>
    </location>
    <ligand>
        <name>ATP</name>
        <dbReference type="ChEBI" id="CHEBI:30616"/>
        <label>2</label>
    </ligand>
</feature>
<dbReference type="PRINTS" id="PR00098">
    <property type="entry name" value="CPSASE"/>
</dbReference>
<keyword evidence="18" id="KW-0175">Coiled coil</keyword>
<dbReference type="FunFam" id="3.40.50.20:FF:000001">
    <property type="entry name" value="Carbamoyl-phosphate synthase large chain"/>
    <property type="match status" value="1"/>
</dbReference>
<dbReference type="HAMAP" id="MF_01210_B">
    <property type="entry name" value="CPSase_L_chain_B"/>
    <property type="match status" value="1"/>
</dbReference>
<dbReference type="UniPathway" id="UPA00070">
    <property type="reaction ID" value="UER00115"/>
</dbReference>
<comment type="function">
    <text evidence="17">Large subunit of the glutamine-dependent carbamoyl phosphate synthetase (CPSase). CPSase catalyzes the formation of carbamoyl phosphate from the ammonia moiety of glutamine, carbonate, and phosphate donated by ATP, constituting the first step of 2 biosynthetic pathways, one leading to arginine and/or urea and the other to pyrimidine nucleotides. The large subunit (synthetase) binds the substrates ammonia (free or transferred from glutamine from the small subunit), hydrogencarbonate and ATP and carries out an ATP-coupled ligase reaction, activating hydrogencarbonate by forming carboxy phosphate which reacts with ammonia to form carbamoyl phosphate.</text>
</comment>
<dbReference type="PANTHER" id="PTHR11405">
    <property type="entry name" value="CARBAMOYLTRANSFERASE FAMILY MEMBER"/>
    <property type="match status" value="1"/>
</dbReference>
<gene>
    <name evidence="17" type="primary">carB</name>
    <name evidence="21" type="ORF">SAMN02745118_02535</name>
</gene>
<dbReference type="SUPFAM" id="SSF52335">
    <property type="entry name" value="Methylglyoxal synthase-like"/>
    <property type="match status" value="1"/>
</dbReference>
<dbReference type="InterPro" id="IPR036914">
    <property type="entry name" value="MGS-like_dom_sf"/>
</dbReference>
<dbReference type="SUPFAM" id="SSF48108">
    <property type="entry name" value="Carbamoyl phosphate synthetase, large subunit connection domain"/>
    <property type="match status" value="1"/>
</dbReference>
<dbReference type="Pfam" id="PF02786">
    <property type="entry name" value="CPSase_L_D2"/>
    <property type="match status" value="2"/>
</dbReference>
<feature type="binding site" evidence="17">
    <location>
        <position position="753"/>
    </location>
    <ligand>
        <name>ATP</name>
        <dbReference type="ChEBI" id="CHEBI:30616"/>
        <label>2</label>
    </ligand>
</feature>
<feature type="domain" description="MGS-like" evidence="20">
    <location>
        <begin position="931"/>
        <end position="1070"/>
    </location>
</feature>
<feature type="binding site" evidence="17">
    <location>
        <position position="298"/>
    </location>
    <ligand>
        <name>Mn(2+)</name>
        <dbReference type="ChEBI" id="CHEBI:29035"/>
        <label>2</label>
    </ligand>
</feature>
<evidence type="ECO:0000256" key="16">
    <source>
        <dbReference type="ARBA" id="ARBA00060037"/>
    </source>
</evidence>
<comment type="cofactor">
    <cofactor evidence="1">
        <name>Mn(2+)</name>
        <dbReference type="ChEBI" id="CHEBI:29035"/>
    </cofactor>
</comment>
<evidence type="ECO:0000256" key="15">
    <source>
        <dbReference type="ARBA" id="ARBA00048816"/>
    </source>
</evidence>
<feature type="binding site" evidence="17">
    <location>
        <position position="129"/>
    </location>
    <ligand>
        <name>ATP</name>
        <dbReference type="ChEBI" id="CHEBI:30616"/>
        <label>1</label>
    </ligand>
</feature>
<dbReference type="PROSITE" id="PS00866">
    <property type="entry name" value="CPSASE_1"/>
    <property type="match status" value="2"/>
</dbReference>
<comment type="catalytic activity">
    <reaction evidence="15 17">
        <text>hydrogencarbonate + L-glutamine + 2 ATP + H2O = carbamoyl phosphate + L-glutamate + 2 ADP + phosphate + 2 H(+)</text>
        <dbReference type="Rhea" id="RHEA:18633"/>
        <dbReference type="ChEBI" id="CHEBI:15377"/>
        <dbReference type="ChEBI" id="CHEBI:15378"/>
        <dbReference type="ChEBI" id="CHEBI:17544"/>
        <dbReference type="ChEBI" id="CHEBI:29985"/>
        <dbReference type="ChEBI" id="CHEBI:30616"/>
        <dbReference type="ChEBI" id="CHEBI:43474"/>
        <dbReference type="ChEBI" id="CHEBI:58228"/>
        <dbReference type="ChEBI" id="CHEBI:58359"/>
        <dbReference type="ChEBI" id="CHEBI:456216"/>
        <dbReference type="EC" id="6.3.5.5"/>
    </reaction>
</comment>
<feature type="region of interest" description="Carbamoyl phosphate synthetic domain" evidence="17">
    <location>
        <begin position="548"/>
        <end position="930"/>
    </location>
</feature>
<proteinExistence type="inferred from homology"/>
<keyword evidence="11" id="KW-0460">Magnesium</keyword>
<dbReference type="STRING" id="142842.SAMN02745118_02535"/>
<feature type="binding site" evidence="17">
    <location>
        <position position="821"/>
    </location>
    <ligand>
        <name>Mg(2+)</name>
        <dbReference type="ChEBI" id="CHEBI:18420"/>
        <label>3</label>
    </ligand>
</feature>
<organism evidence="21 22">
    <name type="scientific">Selenihalanaerobacter shriftii</name>
    <dbReference type="NCBI Taxonomy" id="142842"/>
    <lineage>
        <taxon>Bacteria</taxon>
        <taxon>Bacillati</taxon>
        <taxon>Bacillota</taxon>
        <taxon>Clostridia</taxon>
        <taxon>Halanaerobiales</taxon>
        <taxon>Halobacteroidaceae</taxon>
        <taxon>Selenihalanaerobacter</taxon>
    </lineage>
</organism>
<evidence type="ECO:0000256" key="4">
    <source>
        <dbReference type="ARBA" id="ARBA00022571"/>
    </source>
</evidence>
<evidence type="ECO:0000256" key="10">
    <source>
        <dbReference type="ARBA" id="ARBA00022840"/>
    </source>
</evidence>
<dbReference type="InterPro" id="IPR016185">
    <property type="entry name" value="PreATP-grasp_dom_sf"/>
</dbReference>
<evidence type="ECO:0000256" key="11">
    <source>
        <dbReference type="ARBA" id="ARBA00022842"/>
    </source>
</evidence>
<dbReference type="InterPro" id="IPR011761">
    <property type="entry name" value="ATP-grasp"/>
</dbReference>
<dbReference type="EC" id="6.3.4.16" evidence="17"/>
<feature type="binding site" evidence="17">
    <location>
        <position position="833"/>
    </location>
    <ligand>
        <name>Mg(2+)</name>
        <dbReference type="ChEBI" id="CHEBI:18420"/>
        <label>3</label>
    </ligand>
</feature>
<dbReference type="InterPro" id="IPR005483">
    <property type="entry name" value="CPSase_dom"/>
</dbReference>
<feature type="binding site" evidence="17">
    <location>
        <position position="300"/>
    </location>
    <ligand>
        <name>Mn(2+)</name>
        <dbReference type="ChEBI" id="CHEBI:29035"/>
        <label>2</label>
    </ligand>
</feature>
<evidence type="ECO:0000256" key="5">
    <source>
        <dbReference type="ARBA" id="ARBA00022598"/>
    </source>
</evidence>
<dbReference type="GO" id="GO:0006526">
    <property type="term" value="P:L-arginine biosynthetic process"/>
    <property type="evidence" value="ECO:0007669"/>
    <property type="project" value="UniProtKB-UniRule"/>
</dbReference>
<keyword evidence="6 17" id="KW-0028">Amino-acid biosynthesis</keyword>
<feature type="binding site" evidence="17">
    <location>
        <position position="215"/>
    </location>
    <ligand>
        <name>ATP</name>
        <dbReference type="ChEBI" id="CHEBI:30616"/>
        <label>1</label>
    </ligand>
</feature>
<feature type="region of interest" description="Allosteric domain" evidence="17">
    <location>
        <begin position="931"/>
        <end position="1070"/>
    </location>
</feature>
<dbReference type="InterPro" id="IPR058047">
    <property type="entry name" value="CPSase_preATP-grasp"/>
</dbReference>
<feature type="binding site" evidence="17">
    <location>
        <position position="298"/>
    </location>
    <ligand>
        <name>Mn(2+)</name>
        <dbReference type="ChEBI" id="CHEBI:29035"/>
        <label>1</label>
    </ligand>
</feature>
<evidence type="ECO:0000313" key="21">
    <source>
        <dbReference type="EMBL" id="SKA02193.1"/>
    </source>
</evidence>
<reference evidence="22" key="1">
    <citation type="submission" date="2017-02" db="EMBL/GenBank/DDBJ databases">
        <authorList>
            <person name="Varghese N."/>
            <person name="Submissions S."/>
        </authorList>
    </citation>
    <scope>NUCLEOTIDE SEQUENCE [LARGE SCALE GENOMIC DNA]</scope>
    <source>
        <strain evidence="22">ATCC BAA-73</strain>
    </source>
</reference>
<keyword evidence="22" id="KW-1185">Reference proteome</keyword>
<name>A0A1T4QEF6_9FIRM</name>
<dbReference type="FunFam" id="3.30.470.20:FF:000001">
    <property type="entry name" value="Carbamoyl-phosphate synthase large chain"/>
    <property type="match status" value="1"/>
</dbReference>
<feature type="binding site" evidence="17">
    <location>
        <position position="300"/>
    </location>
    <ligand>
        <name>Mg(2+)</name>
        <dbReference type="ChEBI" id="CHEBI:18420"/>
        <label>2</label>
    </ligand>
</feature>
<feature type="binding site" evidence="17">
    <location>
        <position position="210"/>
    </location>
    <ligand>
        <name>ATP</name>
        <dbReference type="ChEBI" id="CHEBI:30616"/>
        <label>1</label>
    </ligand>
</feature>
<feature type="binding site" evidence="17">
    <location>
        <position position="284"/>
    </location>
    <ligand>
        <name>ATP</name>
        <dbReference type="ChEBI" id="CHEBI:30616"/>
        <label>1</label>
    </ligand>
</feature>
<dbReference type="InterPro" id="IPR036897">
    <property type="entry name" value="CarbamoylP_synth_lsu_oligo_sf"/>
</dbReference>
<evidence type="ECO:0000259" key="19">
    <source>
        <dbReference type="PROSITE" id="PS50975"/>
    </source>
</evidence>
<evidence type="ECO:0000256" key="12">
    <source>
        <dbReference type="ARBA" id="ARBA00022975"/>
    </source>
</evidence>
<dbReference type="SUPFAM" id="SSF52440">
    <property type="entry name" value="PreATP-grasp domain"/>
    <property type="match status" value="2"/>
</dbReference>
<evidence type="ECO:0000256" key="9">
    <source>
        <dbReference type="ARBA" id="ARBA00022741"/>
    </source>
</evidence>
<feature type="domain" description="ATP-grasp" evidence="19">
    <location>
        <begin position="133"/>
        <end position="327"/>
    </location>
</feature>
<dbReference type="FunFam" id="3.40.50.20:FF:000002">
    <property type="entry name" value="Carbamoyl-phosphate synthase large chain"/>
    <property type="match status" value="1"/>
</dbReference>
<comment type="caution">
    <text evidence="17">Lacks conserved residue(s) required for the propagation of feature annotation.</text>
</comment>
<feature type="binding site" evidence="17">
    <location>
        <position position="833"/>
    </location>
    <ligand>
        <name>Mg(2+)</name>
        <dbReference type="ChEBI" id="CHEBI:18420"/>
        <label>4</label>
    </ligand>
</feature>
<feature type="binding site" evidence="17">
    <location>
        <position position="169"/>
    </location>
    <ligand>
        <name>ATP</name>
        <dbReference type="ChEBI" id="CHEBI:30616"/>
        <label>1</label>
    </ligand>
</feature>
<comment type="catalytic activity">
    <reaction evidence="14 17">
        <text>hydrogencarbonate + NH4(+) + 2 ATP = carbamoyl phosphate + 2 ADP + phosphate + 2 H(+)</text>
        <dbReference type="Rhea" id="RHEA:18029"/>
        <dbReference type="ChEBI" id="CHEBI:15378"/>
        <dbReference type="ChEBI" id="CHEBI:17544"/>
        <dbReference type="ChEBI" id="CHEBI:28938"/>
        <dbReference type="ChEBI" id="CHEBI:30616"/>
        <dbReference type="ChEBI" id="CHEBI:43474"/>
        <dbReference type="ChEBI" id="CHEBI:58228"/>
        <dbReference type="ChEBI" id="CHEBI:456216"/>
        <dbReference type="EC" id="6.3.4.16"/>
    </reaction>
</comment>
<comment type="cofactor">
    <cofactor evidence="17">
        <name>Mg(2+)</name>
        <dbReference type="ChEBI" id="CHEBI:18420"/>
    </cofactor>
    <cofactor evidence="17">
        <name>Mn(2+)</name>
        <dbReference type="ChEBI" id="CHEBI:29035"/>
    </cofactor>
    <text evidence="17">Binds 4 Mg(2+) or Mn(2+) ions per subunit.</text>
</comment>
<feature type="binding site" evidence="17">
    <location>
        <position position="298"/>
    </location>
    <ligand>
        <name>Mg(2+)</name>
        <dbReference type="ChEBI" id="CHEBI:18420"/>
        <label>2</label>
    </ligand>
</feature>
<evidence type="ECO:0000313" key="22">
    <source>
        <dbReference type="Proteomes" id="UP000190625"/>
    </source>
</evidence>
<dbReference type="InterPro" id="IPR005479">
    <property type="entry name" value="CPAse_ATP-bd"/>
</dbReference>
<comment type="similarity">
    <text evidence="3 17">Belongs to the CarB family.</text>
</comment>
<feature type="binding site" evidence="17">
    <location>
        <position position="833"/>
    </location>
    <ligand>
        <name>ATP</name>
        <dbReference type="ChEBI" id="CHEBI:30616"/>
        <label>2</label>
    </ligand>
</feature>
<feature type="binding site" evidence="17">
    <location>
        <position position="243"/>
    </location>
    <ligand>
        <name>ATP</name>
        <dbReference type="ChEBI" id="CHEBI:30616"/>
        <label>1</label>
    </ligand>
</feature>
<dbReference type="Proteomes" id="UP000190625">
    <property type="component" value="Unassembled WGS sequence"/>
</dbReference>